<evidence type="ECO:0000313" key="6">
    <source>
        <dbReference type="Proteomes" id="UP000236291"/>
    </source>
</evidence>
<feature type="non-terminal residue" evidence="5">
    <location>
        <position position="59"/>
    </location>
</feature>
<dbReference type="Proteomes" id="UP000236291">
    <property type="component" value="Unassembled WGS sequence"/>
</dbReference>
<evidence type="ECO:0000259" key="4">
    <source>
        <dbReference type="Pfam" id="PF18052"/>
    </source>
</evidence>
<dbReference type="Gene3D" id="1.20.5.4130">
    <property type="match status" value="1"/>
</dbReference>
<gene>
    <name evidence="5" type="ORF">L195_g058844</name>
</gene>
<evidence type="ECO:0000313" key="5">
    <source>
        <dbReference type="EMBL" id="PNX57740.1"/>
    </source>
</evidence>
<sequence length="59" mass="6690">MADVLLFHAIDKLIGKLGSMVAESWNMRHDLEKLVENMSEIKAVVLDAEEQQSINNHQV</sequence>
<dbReference type="InterPro" id="IPR041118">
    <property type="entry name" value="Rx_N"/>
</dbReference>
<organism evidence="5 6">
    <name type="scientific">Trifolium pratense</name>
    <name type="common">Red clover</name>
    <dbReference type="NCBI Taxonomy" id="57577"/>
    <lineage>
        <taxon>Eukaryota</taxon>
        <taxon>Viridiplantae</taxon>
        <taxon>Streptophyta</taxon>
        <taxon>Embryophyta</taxon>
        <taxon>Tracheophyta</taxon>
        <taxon>Spermatophyta</taxon>
        <taxon>Magnoliopsida</taxon>
        <taxon>eudicotyledons</taxon>
        <taxon>Gunneridae</taxon>
        <taxon>Pentapetalae</taxon>
        <taxon>rosids</taxon>
        <taxon>fabids</taxon>
        <taxon>Fabales</taxon>
        <taxon>Fabaceae</taxon>
        <taxon>Papilionoideae</taxon>
        <taxon>50 kb inversion clade</taxon>
        <taxon>NPAAA clade</taxon>
        <taxon>Hologalegina</taxon>
        <taxon>IRL clade</taxon>
        <taxon>Trifolieae</taxon>
        <taxon>Trifolium</taxon>
    </lineage>
</organism>
<evidence type="ECO:0000256" key="2">
    <source>
        <dbReference type="ARBA" id="ARBA00022741"/>
    </source>
</evidence>
<evidence type="ECO:0000256" key="1">
    <source>
        <dbReference type="ARBA" id="ARBA00022737"/>
    </source>
</evidence>
<keyword evidence="3" id="KW-0611">Plant defense</keyword>
<reference evidence="5 6" key="2">
    <citation type="journal article" date="2017" name="Front. Plant Sci.">
        <title>Gene Classification and Mining of Molecular Markers Useful in Red Clover (Trifolium pratense) Breeding.</title>
        <authorList>
            <person name="Istvanek J."/>
            <person name="Dluhosova J."/>
            <person name="Dluhos P."/>
            <person name="Patkova L."/>
            <person name="Nedelnik J."/>
            <person name="Repkova J."/>
        </authorList>
    </citation>
    <scope>NUCLEOTIDE SEQUENCE [LARGE SCALE GENOMIC DNA]</scope>
    <source>
        <strain evidence="6">cv. Tatra</strain>
        <tissue evidence="5">Young leaves</tissue>
    </source>
</reference>
<dbReference type="AlphaFoldDB" id="A0A2K3JUQ9"/>
<feature type="domain" description="Disease resistance N-terminal" evidence="4">
    <location>
        <begin position="10"/>
        <end position="59"/>
    </location>
</feature>
<keyword evidence="1" id="KW-0677">Repeat</keyword>
<dbReference type="GO" id="GO:0006952">
    <property type="term" value="P:defense response"/>
    <property type="evidence" value="ECO:0007669"/>
    <property type="project" value="UniProtKB-KW"/>
</dbReference>
<name>A0A2K3JUQ9_TRIPR</name>
<comment type="caution">
    <text evidence="5">The sequence shown here is derived from an EMBL/GenBank/DDBJ whole genome shotgun (WGS) entry which is preliminary data.</text>
</comment>
<evidence type="ECO:0000256" key="3">
    <source>
        <dbReference type="ARBA" id="ARBA00022821"/>
    </source>
</evidence>
<dbReference type="Pfam" id="PF18052">
    <property type="entry name" value="Rx_N"/>
    <property type="match status" value="1"/>
</dbReference>
<reference evidence="5 6" key="1">
    <citation type="journal article" date="2014" name="Am. J. Bot.">
        <title>Genome assembly and annotation for red clover (Trifolium pratense; Fabaceae).</title>
        <authorList>
            <person name="Istvanek J."/>
            <person name="Jaros M."/>
            <person name="Krenek A."/>
            <person name="Repkova J."/>
        </authorList>
    </citation>
    <scope>NUCLEOTIDE SEQUENCE [LARGE SCALE GENOMIC DNA]</scope>
    <source>
        <strain evidence="6">cv. Tatra</strain>
        <tissue evidence="5">Young leaves</tissue>
    </source>
</reference>
<dbReference type="EMBL" id="ASHM01124799">
    <property type="protein sequence ID" value="PNX57740.1"/>
    <property type="molecule type" value="Genomic_DNA"/>
</dbReference>
<protein>
    <submittedName>
        <fullName evidence="5">NBS-containing resistance-like protein</fullName>
    </submittedName>
</protein>
<proteinExistence type="predicted"/>
<dbReference type="GO" id="GO:0000166">
    <property type="term" value="F:nucleotide binding"/>
    <property type="evidence" value="ECO:0007669"/>
    <property type="project" value="UniProtKB-KW"/>
</dbReference>
<keyword evidence="2" id="KW-0547">Nucleotide-binding</keyword>
<accession>A0A2K3JUQ9</accession>